<proteinExistence type="predicted"/>
<name>A0A2P2GSJ8_STREW</name>
<evidence type="ECO:0000256" key="1">
    <source>
        <dbReference type="SAM" id="MobiDB-lite"/>
    </source>
</evidence>
<accession>A0A2P2GSJ8</accession>
<organism evidence="2 3">
    <name type="scientific">Streptomyces showdoensis</name>
    <dbReference type="NCBI Taxonomy" id="68268"/>
    <lineage>
        <taxon>Bacteria</taxon>
        <taxon>Bacillati</taxon>
        <taxon>Actinomycetota</taxon>
        <taxon>Actinomycetes</taxon>
        <taxon>Kitasatosporales</taxon>
        <taxon>Streptomycetaceae</taxon>
        <taxon>Streptomyces</taxon>
    </lineage>
</organism>
<protein>
    <recommendedName>
        <fullName evidence="4">FXSXX-COOH protein</fullName>
    </recommendedName>
</protein>
<comment type="caution">
    <text evidence="2">The sequence shown here is derived from an EMBL/GenBank/DDBJ whole genome shotgun (WGS) entry which is preliminary data.</text>
</comment>
<sequence>MEHTQWPTTGAGREAGSPPAPPPDLAAVDLRTLRVLDHPEVVAEAERVLGRPLELGESWVSEGNP</sequence>
<dbReference type="EMBL" id="LAQS01000012">
    <property type="protein sequence ID" value="KKZ73905.1"/>
    <property type="molecule type" value="Genomic_DNA"/>
</dbReference>
<feature type="region of interest" description="Disordered" evidence="1">
    <location>
        <begin position="1"/>
        <end position="25"/>
    </location>
</feature>
<reference evidence="2 3" key="1">
    <citation type="submission" date="2015-05" db="EMBL/GenBank/DDBJ databases">
        <title>Draft Genome assembly of Streptomyces showdoensis.</title>
        <authorList>
            <person name="Thapa K.K."/>
            <person name="Metsa-Ketela M."/>
        </authorList>
    </citation>
    <scope>NUCLEOTIDE SEQUENCE [LARGE SCALE GENOMIC DNA]</scope>
    <source>
        <strain evidence="2 3">ATCC 15227</strain>
    </source>
</reference>
<evidence type="ECO:0008006" key="4">
    <source>
        <dbReference type="Google" id="ProtNLM"/>
    </source>
</evidence>
<keyword evidence="3" id="KW-1185">Reference proteome</keyword>
<dbReference type="Proteomes" id="UP000265325">
    <property type="component" value="Unassembled WGS sequence"/>
</dbReference>
<gene>
    <name evidence="2" type="ORF">VO63_09775</name>
</gene>
<dbReference type="AlphaFoldDB" id="A0A2P2GSJ8"/>
<evidence type="ECO:0000313" key="3">
    <source>
        <dbReference type="Proteomes" id="UP000265325"/>
    </source>
</evidence>
<evidence type="ECO:0000313" key="2">
    <source>
        <dbReference type="EMBL" id="KKZ73905.1"/>
    </source>
</evidence>